<dbReference type="EMBL" id="OC006029">
    <property type="protein sequence ID" value="CAD7265841.1"/>
    <property type="molecule type" value="Genomic_DNA"/>
</dbReference>
<dbReference type="InterPro" id="IPR000101">
    <property type="entry name" value="GGT_peptidase"/>
</dbReference>
<organism evidence="1">
    <name type="scientific">Timema shepardi</name>
    <name type="common">Walking stick</name>
    <dbReference type="NCBI Taxonomy" id="629360"/>
    <lineage>
        <taxon>Eukaryota</taxon>
        <taxon>Metazoa</taxon>
        <taxon>Ecdysozoa</taxon>
        <taxon>Arthropoda</taxon>
        <taxon>Hexapoda</taxon>
        <taxon>Insecta</taxon>
        <taxon>Pterygota</taxon>
        <taxon>Neoptera</taxon>
        <taxon>Polyneoptera</taxon>
        <taxon>Phasmatodea</taxon>
        <taxon>Timematodea</taxon>
        <taxon>Timematoidea</taxon>
        <taxon>Timematidae</taxon>
        <taxon>Timema</taxon>
    </lineage>
</organism>
<dbReference type="Pfam" id="PF01019">
    <property type="entry name" value="G_glu_transpept"/>
    <property type="match status" value="1"/>
</dbReference>
<evidence type="ECO:0000313" key="1">
    <source>
        <dbReference type="EMBL" id="CAD7265841.1"/>
    </source>
</evidence>
<dbReference type="GO" id="GO:0005886">
    <property type="term" value="C:plasma membrane"/>
    <property type="evidence" value="ECO:0007669"/>
    <property type="project" value="TreeGrafter"/>
</dbReference>
<dbReference type="PANTHER" id="PTHR11686:SF9">
    <property type="entry name" value="RE13973P"/>
    <property type="match status" value="1"/>
</dbReference>
<dbReference type="GO" id="GO:0006751">
    <property type="term" value="P:glutathione catabolic process"/>
    <property type="evidence" value="ECO:0007669"/>
    <property type="project" value="InterPro"/>
</dbReference>
<dbReference type="GO" id="GO:0036374">
    <property type="term" value="F:glutathione hydrolase activity"/>
    <property type="evidence" value="ECO:0007669"/>
    <property type="project" value="InterPro"/>
</dbReference>
<dbReference type="InterPro" id="IPR029055">
    <property type="entry name" value="Ntn_hydrolases_N"/>
</dbReference>
<name>A0A7R9G3Q2_TIMSH</name>
<reference evidence="1" key="1">
    <citation type="submission" date="2020-11" db="EMBL/GenBank/DDBJ databases">
        <authorList>
            <person name="Tran Van P."/>
        </authorList>
    </citation>
    <scope>NUCLEOTIDE SEQUENCE</scope>
</reference>
<dbReference type="PANTHER" id="PTHR11686">
    <property type="entry name" value="GAMMA GLUTAMYL TRANSPEPTIDASE"/>
    <property type="match status" value="1"/>
</dbReference>
<accession>A0A7R9G3Q2</accession>
<dbReference type="SUPFAM" id="SSF56235">
    <property type="entry name" value="N-terminal nucleophile aminohydrolases (Ntn hydrolases)"/>
    <property type="match status" value="1"/>
</dbReference>
<dbReference type="AlphaFoldDB" id="A0A7R9G3Q2"/>
<proteinExistence type="predicted"/>
<sequence>MQQQHVPIERSRNALISLAGLQTSQVELQRTRCLVYVNGWVYLDSTANSLDVRRKCIGNESSLAADLTGLIDNDELILKWKVEWSGAGALVAGRGSRVSRVVARKAKLIRWQRQGHVRGDHRVPHGSVATDSHKCSVLGTDILKKGGNAVDAAIASTLCVGIFNPHVTGLGGVGIQVPSSLVAAHWHLDSISEENAKLVKLVDLLEAGQNLPMPSLANTLELIALQGPEGW</sequence>
<protein>
    <submittedName>
        <fullName evidence="1">Uncharacterized protein</fullName>
    </submittedName>
</protein>
<gene>
    <name evidence="1" type="ORF">TSIB3V08_LOCUS9871</name>
</gene>